<gene>
    <name evidence="5" type="ORF">LCGC14_2827010</name>
</gene>
<dbReference type="EMBL" id="LAZR01053739">
    <property type="protein sequence ID" value="KKK80086.1"/>
    <property type="molecule type" value="Genomic_DNA"/>
</dbReference>
<evidence type="ECO:0000256" key="3">
    <source>
        <dbReference type="ARBA" id="ARBA00023163"/>
    </source>
</evidence>
<feature type="domain" description="AP2/ERF" evidence="4">
    <location>
        <begin position="93"/>
        <end position="150"/>
    </location>
</feature>
<dbReference type="Gene3D" id="3.90.75.20">
    <property type="match status" value="1"/>
</dbReference>
<sequence length="150" mass="17871">MDSYNFLISGKLVSINSEDFDRINEHRWWYDKSNGYVHTRINGKKVYMHRFIIGNNTKQRTDHINRNKLDNRKENLRIVSTSLNNYNRETTAKYRGLYFDKYGSRWRACLSVKNKTLKLGSFKKIKDAMKAYNKKAFEIYGDDAFQHVIA</sequence>
<keyword evidence="2" id="KW-0238">DNA-binding</keyword>
<evidence type="ECO:0000256" key="2">
    <source>
        <dbReference type="ARBA" id="ARBA00023125"/>
    </source>
</evidence>
<evidence type="ECO:0000256" key="1">
    <source>
        <dbReference type="ARBA" id="ARBA00023015"/>
    </source>
</evidence>
<name>A0A0F9B6D0_9ZZZZ</name>
<comment type="caution">
    <text evidence="5">The sequence shown here is derived from an EMBL/GenBank/DDBJ whole genome shotgun (WGS) entry which is preliminary data.</text>
</comment>
<dbReference type="GO" id="GO:0003677">
    <property type="term" value="F:DNA binding"/>
    <property type="evidence" value="ECO:0007669"/>
    <property type="project" value="UniProtKB-KW"/>
</dbReference>
<keyword evidence="3" id="KW-0804">Transcription</keyword>
<dbReference type="InterPro" id="IPR036955">
    <property type="entry name" value="AP2/ERF_dom_sf"/>
</dbReference>
<keyword evidence="1" id="KW-0805">Transcription regulation</keyword>
<dbReference type="Gene3D" id="3.30.730.10">
    <property type="entry name" value="AP2/ERF domain"/>
    <property type="match status" value="1"/>
</dbReference>
<dbReference type="GO" id="GO:0003700">
    <property type="term" value="F:DNA-binding transcription factor activity"/>
    <property type="evidence" value="ECO:0007669"/>
    <property type="project" value="InterPro"/>
</dbReference>
<dbReference type="InterPro" id="IPR016177">
    <property type="entry name" value="DNA-bd_dom_sf"/>
</dbReference>
<proteinExistence type="predicted"/>
<dbReference type="PROSITE" id="PS51032">
    <property type="entry name" value="AP2_ERF"/>
    <property type="match status" value="1"/>
</dbReference>
<dbReference type="SUPFAM" id="SSF54171">
    <property type="entry name" value="DNA-binding domain"/>
    <property type="match status" value="1"/>
</dbReference>
<dbReference type="InterPro" id="IPR044925">
    <property type="entry name" value="His-Me_finger_sf"/>
</dbReference>
<accession>A0A0F9B6D0</accession>
<dbReference type="SUPFAM" id="SSF54060">
    <property type="entry name" value="His-Me finger endonucleases"/>
    <property type="match status" value="1"/>
</dbReference>
<dbReference type="AlphaFoldDB" id="A0A0F9B6D0"/>
<evidence type="ECO:0000259" key="4">
    <source>
        <dbReference type="PROSITE" id="PS51032"/>
    </source>
</evidence>
<organism evidence="5">
    <name type="scientific">marine sediment metagenome</name>
    <dbReference type="NCBI Taxonomy" id="412755"/>
    <lineage>
        <taxon>unclassified sequences</taxon>
        <taxon>metagenomes</taxon>
        <taxon>ecological metagenomes</taxon>
    </lineage>
</organism>
<protein>
    <recommendedName>
        <fullName evidence="4">AP2/ERF domain-containing protein</fullName>
    </recommendedName>
</protein>
<reference evidence="5" key="1">
    <citation type="journal article" date="2015" name="Nature">
        <title>Complex archaea that bridge the gap between prokaryotes and eukaryotes.</title>
        <authorList>
            <person name="Spang A."/>
            <person name="Saw J.H."/>
            <person name="Jorgensen S.L."/>
            <person name="Zaremba-Niedzwiedzka K."/>
            <person name="Martijn J."/>
            <person name="Lind A.E."/>
            <person name="van Eijk R."/>
            <person name="Schleper C."/>
            <person name="Guy L."/>
            <person name="Ettema T.J."/>
        </authorList>
    </citation>
    <scope>NUCLEOTIDE SEQUENCE</scope>
</reference>
<dbReference type="InterPro" id="IPR001471">
    <property type="entry name" value="AP2/ERF_dom"/>
</dbReference>
<evidence type="ECO:0000313" key="5">
    <source>
        <dbReference type="EMBL" id="KKK80086.1"/>
    </source>
</evidence>